<dbReference type="EMBL" id="CP011058">
    <property type="protein sequence ID" value="AJY74775.1"/>
    <property type="molecule type" value="Genomic_DNA"/>
</dbReference>
<evidence type="ECO:0000259" key="5">
    <source>
        <dbReference type="Pfam" id="PF00296"/>
    </source>
</evidence>
<feature type="domain" description="Luciferase-like" evidence="5">
    <location>
        <begin position="24"/>
        <end position="321"/>
    </location>
</feature>
<keyword evidence="3" id="KW-0560">Oxidoreductase</keyword>
<evidence type="ECO:0000313" key="7">
    <source>
        <dbReference type="Proteomes" id="UP000032633"/>
    </source>
</evidence>
<protein>
    <submittedName>
        <fullName evidence="6">Alkanesulfonate monooxygenase</fullName>
    </submittedName>
</protein>
<sequence length="366" mass="40678">MSIQVALWGSNIAGGFLRSAIEQDRDASYAYNLKLAQLADRLGYDAMLLPVRYIGGIGGGDSATGQLDPVTTAAALAASTERIRFISAVLPGFIPPVTLAKMGATIDHISSGRWHVNLVTGWFQEEQEMFGLPWIAHEERYARSEEYLEILKGLWQQETFSFEGRYYSIKEGRIRPFPYQRPYPAIFQGGNSQAARSMAGRLSDWYFMNGAPLDEIKEQIREVSGIASSHGRTVRFAVNAFVVARETEQEARAEYDRILELADRAAIRQFQERAKGAKGMWGNASSVSDFVANNEGFRTGLIGSYDQVARKIKELESAGVQMLLTAYRFPLQETVHFHDHVLPLIRDSRPASGLDASSTASIPTNR</sequence>
<dbReference type="AlphaFoldDB" id="A0A0D5NI39"/>
<reference evidence="6 7" key="1">
    <citation type="journal article" date="2015" name="J. Biotechnol.">
        <title>Complete genome sequence of Paenibacillus beijingensis 7188(T) (=DSM 24997(T)), a novel rhizobacterium from jujube garden soil.</title>
        <authorList>
            <person name="Kwak Y."/>
            <person name="Shin J.H."/>
        </authorList>
    </citation>
    <scope>NUCLEOTIDE SEQUENCE [LARGE SCALE GENOMIC DNA]</scope>
    <source>
        <strain evidence="6 7">DSM 24997</strain>
    </source>
</reference>
<evidence type="ECO:0000256" key="1">
    <source>
        <dbReference type="ARBA" id="ARBA00022630"/>
    </source>
</evidence>
<keyword evidence="2" id="KW-0288">FMN</keyword>
<dbReference type="SUPFAM" id="SSF51679">
    <property type="entry name" value="Bacterial luciferase-like"/>
    <property type="match status" value="1"/>
</dbReference>
<dbReference type="InterPro" id="IPR011251">
    <property type="entry name" value="Luciferase-like_dom"/>
</dbReference>
<dbReference type="HOGENOM" id="CLU_027853_1_2_9"/>
<evidence type="ECO:0000256" key="4">
    <source>
        <dbReference type="ARBA" id="ARBA00023033"/>
    </source>
</evidence>
<dbReference type="PANTHER" id="PTHR42847:SF4">
    <property type="entry name" value="ALKANESULFONATE MONOOXYGENASE-RELATED"/>
    <property type="match status" value="1"/>
</dbReference>
<gene>
    <name evidence="6" type="ORF">VN24_09475</name>
</gene>
<dbReference type="Pfam" id="PF00296">
    <property type="entry name" value="Bac_luciferase"/>
    <property type="match status" value="1"/>
</dbReference>
<dbReference type="CDD" id="cd01094">
    <property type="entry name" value="Alkanesulfonate_monoxygenase"/>
    <property type="match status" value="1"/>
</dbReference>
<name>A0A0D5NI39_9BACL</name>
<organism evidence="6 7">
    <name type="scientific">Paenibacillus beijingensis</name>
    <dbReference type="NCBI Taxonomy" id="1126833"/>
    <lineage>
        <taxon>Bacteria</taxon>
        <taxon>Bacillati</taxon>
        <taxon>Bacillota</taxon>
        <taxon>Bacilli</taxon>
        <taxon>Bacillales</taxon>
        <taxon>Paenibacillaceae</taxon>
        <taxon>Paenibacillus</taxon>
    </lineage>
</organism>
<dbReference type="Proteomes" id="UP000032633">
    <property type="component" value="Chromosome"/>
</dbReference>
<dbReference type="InterPro" id="IPR036661">
    <property type="entry name" value="Luciferase-like_sf"/>
</dbReference>
<dbReference type="RefSeq" id="WP_045670208.1">
    <property type="nucleotide sequence ID" value="NZ_CP011058.1"/>
</dbReference>
<dbReference type="KEGG" id="pbj:VN24_09475"/>
<dbReference type="InterPro" id="IPR050172">
    <property type="entry name" value="SsuD_RutA_monooxygenase"/>
</dbReference>
<keyword evidence="1" id="KW-0285">Flavoprotein</keyword>
<keyword evidence="7" id="KW-1185">Reference proteome</keyword>
<dbReference type="Gene3D" id="3.20.20.30">
    <property type="entry name" value="Luciferase-like domain"/>
    <property type="match status" value="1"/>
</dbReference>
<accession>A0A0D5NI39</accession>
<dbReference type="STRING" id="1126833.VN24_09475"/>
<reference evidence="7" key="2">
    <citation type="submission" date="2015-03" db="EMBL/GenBank/DDBJ databases">
        <title>Genome sequence of Paenibacillus beijingensis strain DSM 24997T.</title>
        <authorList>
            <person name="Kwak Y."/>
            <person name="Shin J.-H."/>
        </authorList>
    </citation>
    <scope>NUCLEOTIDE SEQUENCE [LARGE SCALE GENOMIC DNA]</scope>
    <source>
        <strain evidence="7">DSM 24997</strain>
    </source>
</reference>
<dbReference type="GO" id="GO:0046306">
    <property type="term" value="P:alkanesulfonate catabolic process"/>
    <property type="evidence" value="ECO:0007669"/>
    <property type="project" value="TreeGrafter"/>
</dbReference>
<dbReference type="OrthoDB" id="9814695at2"/>
<keyword evidence="4 6" id="KW-0503">Monooxygenase</keyword>
<dbReference type="GO" id="GO:0008726">
    <property type="term" value="F:alkanesulfonate monooxygenase activity"/>
    <property type="evidence" value="ECO:0007669"/>
    <property type="project" value="TreeGrafter"/>
</dbReference>
<evidence type="ECO:0000313" key="6">
    <source>
        <dbReference type="EMBL" id="AJY74775.1"/>
    </source>
</evidence>
<evidence type="ECO:0000256" key="2">
    <source>
        <dbReference type="ARBA" id="ARBA00022643"/>
    </source>
</evidence>
<evidence type="ECO:0000256" key="3">
    <source>
        <dbReference type="ARBA" id="ARBA00023002"/>
    </source>
</evidence>
<dbReference type="PANTHER" id="PTHR42847">
    <property type="entry name" value="ALKANESULFONATE MONOOXYGENASE"/>
    <property type="match status" value="1"/>
</dbReference>
<dbReference type="PATRIC" id="fig|1126833.4.peg.2095"/>
<proteinExistence type="predicted"/>